<feature type="region of interest" description="Disordered" evidence="1">
    <location>
        <begin position="79"/>
        <end position="98"/>
    </location>
</feature>
<dbReference type="Proteomes" id="UP001420932">
    <property type="component" value="Unassembled WGS sequence"/>
</dbReference>
<organism evidence="2 3">
    <name type="scientific">Stephania yunnanensis</name>
    <dbReference type="NCBI Taxonomy" id="152371"/>
    <lineage>
        <taxon>Eukaryota</taxon>
        <taxon>Viridiplantae</taxon>
        <taxon>Streptophyta</taxon>
        <taxon>Embryophyta</taxon>
        <taxon>Tracheophyta</taxon>
        <taxon>Spermatophyta</taxon>
        <taxon>Magnoliopsida</taxon>
        <taxon>Ranunculales</taxon>
        <taxon>Menispermaceae</taxon>
        <taxon>Menispermoideae</taxon>
        <taxon>Cissampelideae</taxon>
        <taxon>Stephania</taxon>
    </lineage>
</organism>
<dbReference type="AlphaFoldDB" id="A0AAP0EST2"/>
<feature type="region of interest" description="Disordered" evidence="1">
    <location>
        <begin position="112"/>
        <end position="142"/>
    </location>
</feature>
<name>A0AAP0EST2_9MAGN</name>
<keyword evidence="3" id="KW-1185">Reference proteome</keyword>
<dbReference type="EMBL" id="JBBNAF010000011">
    <property type="protein sequence ID" value="KAK9098749.1"/>
    <property type="molecule type" value="Genomic_DNA"/>
</dbReference>
<evidence type="ECO:0000256" key="1">
    <source>
        <dbReference type="SAM" id="MobiDB-lite"/>
    </source>
</evidence>
<feature type="compositionally biased region" description="Low complexity" evidence="1">
    <location>
        <begin position="113"/>
        <end position="134"/>
    </location>
</feature>
<proteinExistence type="predicted"/>
<feature type="compositionally biased region" description="Low complexity" evidence="1">
    <location>
        <begin position="83"/>
        <end position="97"/>
    </location>
</feature>
<comment type="caution">
    <text evidence="2">The sequence shown here is derived from an EMBL/GenBank/DDBJ whole genome shotgun (WGS) entry which is preliminary data.</text>
</comment>
<sequence>MWIHVDPIRRGAQITPSQKALYAHPTIVFPKPTQRIYSLRRFPEGEHVGERDAKEGGRWRGRLCKRDWRLDSRQWYVEEPEEGAAAAEEISSSRGSGTWRSLRHWYLEEEQCPAAEEGSPAAAAAAASSQRSSGVEGGEGGG</sequence>
<protein>
    <submittedName>
        <fullName evidence="2">Uncharacterized protein</fullName>
    </submittedName>
</protein>
<gene>
    <name evidence="2" type="ORF">Syun_025794</name>
</gene>
<evidence type="ECO:0000313" key="3">
    <source>
        <dbReference type="Proteomes" id="UP001420932"/>
    </source>
</evidence>
<accession>A0AAP0EST2</accession>
<reference evidence="2 3" key="1">
    <citation type="submission" date="2024-01" db="EMBL/GenBank/DDBJ databases">
        <title>Genome assemblies of Stephania.</title>
        <authorList>
            <person name="Yang L."/>
        </authorList>
    </citation>
    <scope>NUCLEOTIDE SEQUENCE [LARGE SCALE GENOMIC DNA]</scope>
    <source>
        <strain evidence="2">YNDBR</strain>
        <tissue evidence="2">Leaf</tissue>
    </source>
</reference>
<evidence type="ECO:0000313" key="2">
    <source>
        <dbReference type="EMBL" id="KAK9098749.1"/>
    </source>
</evidence>